<dbReference type="SUPFAM" id="SSF46626">
    <property type="entry name" value="Cytochrome c"/>
    <property type="match status" value="1"/>
</dbReference>
<reference evidence="5" key="1">
    <citation type="submission" date="2018-06" db="EMBL/GenBank/DDBJ databases">
        <authorList>
            <person name="Zhirakovskaya E."/>
        </authorList>
    </citation>
    <scope>NUCLEOTIDE SEQUENCE</scope>
</reference>
<dbReference type="GO" id="GO:0046872">
    <property type="term" value="F:metal ion binding"/>
    <property type="evidence" value="ECO:0007669"/>
    <property type="project" value="UniProtKB-KW"/>
</dbReference>
<evidence type="ECO:0000256" key="3">
    <source>
        <dbReference type="ARBA" id="ARBA00023004"/>
    </source>
</evidence>
<name>A0A3B1AT58_9ZZZZ</name>
<dbReference type="EMBL" id="UOFS01000033">
    <property type="protein sequence ID" value="VAW97184.1"/>
    <property type="molecule type" value="Genomic_DNA"/>
</dbReference>
<evidence type="ECO:0000256" key="1">
    <source>
        <dbReference type="ARBA" id="ARBA00022617"/>
    </source>
</evidence>
<keyword evidence="2" id="KW-0479">Metal-binding</keyword>
<dbReference type="AlphaFoldDB" id="A0A3B1AT58"/>
<evidence type="ECO:0000259" key="4">
    <source>
        <dbReference type="PROSITE" id="PS51007"/>
    </source>
</evidence>
<keyword evidence="3" id="KW-0408">Iron</keyword>
<feature type="domain" description="Cytochrome c" evidence="4">
    <location>
        <begin position="21"/>
        <end position="154"/>
    </location>
</feature>
<dbReference type="InterPro" id="IPR036909">
    <property type="entry name" value="Cyt_c-like_dom_sf"/>
</dbReference>
<dbReference type="InterPro" id="IPR028082">
    <property type="entry name" value="Peripla_BP_I"/>
</dbReference>
<dbReference type="SUPFAM" id="SSF53822">
    <property type="entry name" value="Periplasmic binding protein-like I"/>
    <property type="match status" value="1"/>
</dbReference>
<accession>A0A3B1AT58</accession>
<dbReference type="Gene3D" id="1.10.760.10">
    <property type="entry name" value="Cytochrome c-like domain"/>
    <property type="match status" value="1"/>
</dbReference>
<evidence type="ECO:0000256" key="2">
    <source>
        <dbReference type="ARBA" id="ARBA00022723"/>
    </source>
</evidence>
<dbReference type="Gene3D" id="3.40.50.2300">
    <property type="match status" value="2"/>
</dbReference>
<keyword evidence="1" id="KW-0349">Heme</keyword>
<dbReference type="GO" id="GO:0020037">
    <property type="term" value="F:heme binding"/>
    <property type="evidence" value="ECO:0007669"/>
    <property type="project" value="InterPro"/>
</dbReference>
<protein>
    <recommendedName>
        <fullName evidence="4">Cytochrome c domain-containing protein</fullName>
    </recommendedName>
</protein>
<dbReference type="InterPro" id="IPR009056">
    <property type="entry name" value="Cyt_c-like_dom"/>
</dbReference>
<evidence type="ECO:0000313" key="5">
    <source>
        <dbReference type="EMBL" id="VAW97184.1"/>
    </source>
</evidence>
<proteinExistence type="predicted"/>
<gene>
    <name evidence="5" type="ORF">MNBD_GAMMA22-2235</name>
</gene>
<dbReference type="PROSITE" id="PS51007">
    <property type="entry name" value="CYTC"/>
    <property type="match status" value="1"/>
</dbReference>
<sequence>MTTALFFTSSISIAQQLDLKTKIHNGKRIYQQGILPNGKPLTGIGAGNITLFGSQASCIRCHRRSAFGSTEGDLRIPAILGDILYSERNKSDKELSRRRTTGHGARPAYTDNTLLNAITQGSGADQRTLNKLMPRYQLTKNQSDAVIEYLKSLTLKTDLGVTKENIHIATIYSSDVATKDTRVMLDLLNIFIKDVNTKTRQEQKRASNSPWHKRWEYESYRTIKLHAWKLTGLPETWKQQLEKFYATQNVFAVINGISNNSWDVIHQFCNNTKLPCLFPTTELPALAQNNIYNFYYSGGIAFDAKTIASHIKKLANNTNKTVLQVYRDNIKNKTAAKILKSDLLFSKITIKNHVVKIKNSLSAAKWSELIEHYKPSIIVSWLNADDVAALNTKAVNSNSLDRLYYSYSHLGDNYSTIITKNTEKSFLAYRYMLPKRKEMHMTRATFWAKRKKIDISNEKIIGNAFFAATLFNRSIKKMRAYLKRDYLVDMIESMLENNAFHSVYPNLSLGPDQRIASKGAYILGPLSNTDHNKKQNTIWIRH</sequence>
<organism evidence="5">
    <name type="scientific">hydrothermal vent metagenome</name>
    <dbReference type="NCBI Taxonomy" id="652676"/>
    <lineage>
        <taxon>unclassified sequences</taxon>
        <taxon>metagenomes</taxon>
        <taxon>ecological metagenomes</taxon>
    </lineage>
</organism>
<dbReference type="GO" id="GO:0009055">
    <property type="term" value="F:electron transfer activity"/>
    <property type="evidence" value="ECO:0007669"/>
    <property type="project" value="InterPro"/>
</dbReference>